<organism evidence="1 2">
    <name type="scientific">Flectobacillus rivi</name>
    <dbReference type="NCBI Taxonomy" id="2984209"/>
    <lineage>
        <taxon>Bacteria</taxon>
        <taxon>Pseudomonadati</taxon>
        <taxon>Bacteroidota</taxon>
        <taxon>Cytophagia</taxon>
        <taxon>Cytophagales</taxon>
        <taxon>Flectobacillaceae</taxon>
        <taxon>Flectobacillus</taxon>
    </lineage>
</organism>
<keyword evidence="2" id="KW-1185">Reference proteome</keyword>
<accession>A0ABT6YYR3</accession>
<dbReference type="Proteomes" id="UP001225761">
    <property type="component" value="Unassembled WGS sequence"/>
</dbReference>
<evidence type="ECO:0008006" key="3">
    <source>
        <dbReference type="Google" id="ProtNLM"/>
    </source>
</evidence>
<dbReference type="RefSeq" id="WP_283380924.1">
    <property type="nucleotide sequence ID" value="NZ_JASHIE010000003.1"/>
</dbReference>
<comment type="caution">
    <text evidence="1">The sequence shown here is derived from an EMBL/GenBank/DDBJ whole genome shotgun (WGS) entry which is preliminary data.</text>
</comment>
<gene>
    <name evidence="1" type="ORF">QM481_05270</name>
</gene>
<reference evidence="1 2" key="1">
    <citation type="submission" date="2023-05" db="EMBL/GenBank/DDBJ databases">
        <title>Novel species of genus Flectobacillus isolated from stream in China.</title>
        <authorList>
            <person name="Lu H."/>
        </authorList>
    </citation>
    <scope>NUCLEOTIDE SEQUENCE [LARGE SCALE GENOMIC DNA]</scope>
    <source>
        <strain evidence="1 2">LFS242W</strain>
    </source>
</reference>
<evidence type="ECO:0000313" key="2">
    <source>
        <dbReference type="Proteomes" id="UP001225761"/>
    </source>
</evidence>
<dbReference type="SUPFAM" id="SSF50494">
    <property type="entry name" value="Trypsin-like serine proteases"/>
    <property type="match status" value="1"/>
</dbReference>
<dbReference type="EMBL" id="JASHIE010000003">
    <property type="protein sequence ID" value="MDI9873925.1"/>
    <property type="molecule type" value="Genomic_DNA"/>
</dbReference>
<dbReference type="InterPro" id="IPR009003">
    <property type="entry name" value="Peptidase_S1_PA"/>
</dbReference>
<sequence>MRIIRRGTTNPGTLGGFFTFGGDEIFGISNNHVLANLGQCKMGDKICKSGSQIVVGSLQCWIEINSESTNYLDVALFKLAPDARPYWRRLLDDKTVPGEIRMAEEGERVYMVTNNGSTKQGIVSQLFIDKEYLVSFGDNEYAFTGLSEVTSLSASPFSEPGESGSLVFSRANNDVIGVLMGTNENNKARSYYVPFVHDNLGICAVYPSIEVWNPYKNFA</sequence>
<evidence type="ECO:0000313" key="1">
    <source>
        <dbReference type="EMBL" id="MDI9873925.1"/>
    </source>
</evidence>
<proteinExistence type="predicted"/>
<protein>
    <recommendedName>
        <fullName evidence="3">Serine protease</fullName>
    </recommendedName>
</protein>
<name>A0ABT6YYR3_9BACT</name>